<keyword evidence="4 6" id="KW-1133">Transmembrane helix</keyword>
<evidence type="ECO:0000313" key="9">
    <source>
        <dbReference type="Proteomes" id="UP000192790"/>
    </source>
</evidence>
<dbReference type="InterPro" id="IPR050545">
    <property type="entry name" value="Mycobact_MmpL"/>
</dbReference>
<dbReference type="GO" id="GO:0005886">
    <property type="term" value="C:plasma membrane"/>
    <property type="evidence" value="ECO:0007669"/>
    <property type="project" value="UniProtKB-SubCell"/>
</dbReference>
<evidence type="ECO:0000256" key="3">
    <source>
        <dbReference type="ARBA" id="ARBA00022692"/>
    </source>
</evidence>
<dbReference type="PANTHER" id="PTHR33406">
    <property type="entry name" value="MEMBRANE PROTEIN MJ1562-RELATED"/>
    <property type="match status" value="1"/>
</dbReference>
<proteinExistence type="predicted"/>
<evidence type="ECO:0000313" key="8">
    <source>
        <dbReference type="EMBL" id="SMC47264.1"/>
    </source>
</evidence>
<sequence length="690" mass="74965">MQAFSQGILRHKWLVLILFLAAAAVSAVLARQVKVNYQLMDYLPEDSPSTIALDVMNEAFDKPVPNLRVMVRDVSIPEALEYKKEIGAVEGVTEITWLDDEVSLEEPTETMDQETLHSWYKDGNALFSVTVDSDLVDTAVPEIRNIVGDQGAVAGDAASLSQTRQTLGSEMKLIMLMVIPLTLIILFISTSSWFEPLLFMVSVGVAILLNNGTNLIFGQVSFITMTTASVLQLAVSMDYSIFLLHRFAEFRREGMDVKEAMARAMEKSFSSILASALTTVIGFAALLFMRFKLGPDMGIVLAKGIVFSLLSVLFFLPVITVFTYKIIDITHHRSFLPSFAGFGKAVTKVFIPAVVVVAIVIVPAYLAQQNNHFIFGSSAMSSDETSQVYRDEEAIDALFGKFNQMVLLVPAGDAAKEAILTDELDEIPSVTSVVSYSNSVGTVIPQEFVPADSLEYLVSGGYSRMIVTVGASQESNEAFTAVEQIRKTAEDVYGDGYYLAGGSANVYDMRDTVIADNKVVAIIGIIGIGLVVLLTFRSISIPIILLLTIETSIWINLSIPYFLGNSMAYLGFIIISSVQLGATVDYAILMTNRYIENRRSHAKKAAISQTVANTTASILTSAGILASAGFILGEISSNGMVGEFGILIGRGAALSAAMVLLFLPAMLYFCDGIIQKTTLGLKFYKPERKG</sequence>
<gene>
    <name evidence="8" type="ORF">SAMN02745168_1042</name>
</gene>
<feature type="transmembrane region" description="Helical" evidence="6">
    <location>
        <begin position="301"/>
        <end position="324"/>
    </location>
</feature>
<dbReference type="Pfam" id="PF03176">
    <property type="entry name" value="MMPL"/>
    <property type="match status" value="2"/>
</dbReference>
<feature type="transmembrane region" description="Helical" evidence="6">
    <location>
        <begin position="543"/>
        <end position="563"/>
    </location>
</feature>
<reference evidence="8 9" key="1">
    <citation type="submission" date="2017-04" db="EMBL/GenBank/DDBJ databases">
        <authorList>
            <person name="Afonso C.L."/>
            <person name="Miller P.J."/>
            <person name="Scott M.A."/>
            <person name="Spackman E."/>
            <person name="Goraichik I."/>
            <person name="Dimitrov K.M."/>
            <person name="Suarez D.L."/>
            <person name="Swayne D.E."/>
        </authorList>
    </citation>
    <scope>NUCLEOTIDE SEQUENCE [LARGE SCALE GENOMIC DNA]</scope>
    <source>
        <strain evidence="8 9">DSM 12816</strain>
    </source>
</reference>
<dbReference type="AlphaFoldDB" id="A0A1W1ZFS7"/>
<feature type="transmembrane region" description="Helical" evidence="6">
    <location>
        <begin position="644"/>
        <end position="669"/>
    </location>
</feature>
<dbReference type="EMBL" id="FWXW01000002">
    <property type="protein sequence ID" value="SMC47264.1"/>
    <property type="molecule type" value="Genomic_DNA"/>
</dbReference>
<feature type="transmembrane region" description="Helical" evidence="6">
    <location>
        <begin position="173"/>
        <end position="190"/>
    </location>
</feature>
<evidence type="ECO:0000256" key="4">
    <source>
        <dbReference type="ARBA" id="ARBA00022989"/>
    </source>
</evidence>
<dbReference type="PANTHER" id="PTHR33406:SF13">
    <property type="entry name" value="MEMBRANE PROTEIN YDFJ"/>
    <property type="match status" value="1"/>
</dbReference>
<dbReference type="Gene3D" id="1.20.1640.10">
    <property type="entry name" value="Multidrug efflux transporter AcrB transmembrane domain"/>
    <property type="match status" value="2"/>
</dbReference>
<dbReference type="STRING" id="1122930.SAMN02745168_1042"/>
<evidence type="ECO:0000256" key="6">
    <source>
        <dbReference type="SAM" id="Phobius"/>
    </source>
</evidence>
<evidence type="ECO:0000259" key="7">
    <source>
        <dbReference type="PROSITE" id="PS50156"/>
    </source>
</evidence>
<evidence type="ECO:0000256" key="2">
    <source>
        <dbReference type="ARBA" id="ARBA00022475"/>
    </source>
</evidence>
<dbReference type="OrthoDB" id="9782006at2"/>
<protein>
    <recommendedName>
        <fullName evidence="7">SSD domain-containing protein</fullName>
    </recommendedName>
</protein>
<dbReference type="PROSITE" id="PS50156">
    <property type="entry name" value="SSD"/>
    <property type="match status" value="1"/>
</dbReference>
<name>A0A1W1ZFS7_9FIRM</name>
<comment type="subcellular location">
    <subcellularLocation>
        <location evidence="1">Cell membrane</location>
        <topology evidence="1">Multi-pass membrane protein</topology>
    </subcellularLocation>
</comment>
<dbReference type="RefSeq" id="WP_143806869.1">
    <property type="nucleotide sequence ID" value="NZ_FWXW01000002.1"/>
</dbReference>
<evidence type="ECO:0000256" key="5">
    <source>
        <dbReference type="ARBA" id="ARBA00023136"/>
    </source>
</evidence>
<feature type="transmembrane region" description="Helical" evidence="6">
    <location>
        <begin position="610"/>
        <end position="632"/>
    </location>
</feature>
<keyword evidence="2" id="KW-1003">Cell membrane</keyword>
<keyword evidence="9" id="KW-1185">Reference proteome</keyword>
<dbReference type="InterPro" id="IPR000731">
    <property type="entry name" value="SSD"/>
</dbReference>
<feature type="domain" description="SSD" evidence="7">
    <location>
        <begin position="199"/>
        <end position="322"/>
    </location>
</feature>
<keyword evidence="5 6" id="KW-0472">Membrane</keyword>
<dbReference type="SUPFAM" id="SSF82866">
    <property type="entry name" value="Multidrug efflux transporter AcrB transmembrane domain"/>
    <property type="match status" value="2"/>
</dbReference>
<feature type="transmembrane region" description="Helical" evidence="6">
    <location>
        <begin position="569"/>
        <end position="589"/>
    </location>
</feature>
<dbReference type="Proteomes" id="UP000192790">
    <property type="component" value="Unassembled WGS sequence"/>
</dbReference>
<dbReference type="InterPro" id="IPR004869">
    <property type="entry name" value="MMPL_dom"/>
</dbReference>
<feature type="transmembrane region" description="Helical" evidence="6">
    <location>
        <begin position="345"/>
        <end position="366"/>
    </location>
</feature>
<feature type="transmembrane region" description="Helical" evidence="6">
    <location>
        <begin position="519"/>
        <end position="536"/>
    </location>
</feature>
<organism evidence="8 9">
    <name type="scientific">Papillibacter cinnamivorans DSM 12816</name>
    <dbReference type="NCBI Taxonomy" id="1122930"/>
    <lineage>
        <taxon>Bacteria</taxon>
        <taxon>Bacillati</taxon>
        <taxon>Bacillota</taxon>
        <taxon>Clostridia</taxon>
        <taxon>Eubacteriales</taxon>
        <taxon>Oscillospiraceae</taxon>
        <taxon>Papillibacter</taxon>
    </lineage>
</organism>
<accession>A0A1W1ZFS7</accession>
<feature type="transmembrane region" description="Helical" evidence="6">
    <location>
        <begin position="269"/>
        <end position="289"/>
    </location>
</feature>
<evidence type="ECO:0000256" key="1">
    <source>
        <dbReference type="ARBA" id="ARBA00004651"/>
    </source>
</evidence>
<keyword evidence="3 6" id="KW-0812">Transmembrane</keyword>